<gene>
    <name evidence="2" type="ORF">GQ55_7G021100</name>
</gene>
<dbReference type="InterPro" id="IPR050898">
    <property type="entry name" value="Plant_acyltransferase"/>
</dbReference>
<dbReference type="AlphaFoldDB" id="A0A2T7CS06"/>
<dbReference type="GO" id="GO:0016747">
    <property type="term" value="F:acyltransferase activity, transferring groups other than amino-acyl groups"/>
    <property type="evidence" value="ECO:0007669"/>
    <property type="project" value="UniProtKB-ARBA"/>
</dbReference>
<protein>
    <submittedName>
        <fullName evidence="2">Uncharacterized protein</fullName>
    </submittedName>
</protein>
<organism evidence="2 3">
    <name type="scientific">Panicum hallii var. hallii</name>
    <dbReference type="NCBI Taxonomy" id="1504633"/>
    <lineage>
        <taxon>Eukaryota</taxon>
        <taxon>Viridiplantae</taxon>
        <taxon>Streptophyta</taxon>
        <taxon>Embryophyta</taxon>
        <taxon>Tracheophyta</taxon>
        <taxon>Spermatophyta</taxon>
        <taxon>Magnoliopsida</taxon>
        <taxon>Liliopsida</taxon>
        <taxon>Poales</taxon>
        <taxon>Poaceae</taxon>
        <taxon>PACMAD clade</taxon>
        <taxon>Panicoideae</taxon>
        <taxon>Panicodae</taxon>
        <taxon>Paniceae</taxon>
        <taxon>Panicinae</taxon>
        <taxon>Panicum</taxon>
        <taxon>Panicum sect. Panicum</taxon>
    </lineage>
</organism>
<dbReference type="OrthoDB" id="671439at2759"/>
<dbReference type="PANTHER" id="PTHR31147">
    <property type="entry name" value="ACYL TRANSFERASE 4"/>
    <property type="match status" value="1"/>
</dbReference>
<accession>A0A2T7CS06</accession>
<dbReference type="PANTHER" id="PTHR31147:SF55">
    <property type="entry name" value="HXXXD-TYPE ACYL-TRANSFERASE FAMILY PROTEIN"/>
    <property type="match status" value="1"/>
</dbReference>
<dbReference type="InterPro" id="IPR023213">
    <property type="entry name" value="CAT-like_dom_sf"/>
</dbReference>
<proteinExistence type="inferred from homology"/>
<keyword evidence="3" id="KW-1185">Reference proteome</keyword>
<name>A0A2T7CS06_9POAL</name>
<dbReference type="Pfam" id="PF02458">
    <property type="entry name" value="Transferase"/>
    <property type="match status" value="2"/>
</dbReference>
<evidence type="ECO:0000313" key="3">
    <source>
        <dbReference type="Proteomes" id="UP000244336"/>
    </source>
</evidence>
<evidence type="ECO:0000313" key="2">
    <source>
        <dbReference type="EMBL" id="PUZ46106.1"/>
    </source>
</evidence>
<dbReference type="Gramene" id="PUZ46106">
    <property type="protein sequence ID" value="PUZ46106"/>
    <property type="gene ID" value="GQ55_7G021100"/>
</dbReference>
<evidence type="ECO:0000256" key="1">
    <source>
        <dbReference type="ARBA" id="ARBA00009861"/>
    </source>
</evidence>
<dbReference type="Proteomes" id="UP000244336">
    <property type="component" value="Chromosome 7"/>
</dbReference>
<comment type="similarity">
    <text evidence="1">Belongs to the plant acyltransferase family.</text>
</comment>
<dbReference type="EMBL" id="CM009755">
    <property type="protein sequence ID" value="PUZ46106.1"/>
    <property type="molecule type" value="Genomic_DNA"/>
</dbReference>
<reference evidence="2 3" key="1">
    <citation type="submission" date="2018-04" db="EMBL/GenBank/DDBJ databases">
        <title>WGS assembly of Panicum hallii var. hallii HAL2.</title>
        <authorList>
            <person name="Lovell J."/>
            <person name="Jenkins J."/>
            <person name="Lowry D."/>
            <person name="Mamidi S."/>
            <person name="Sreedasyam A."/>
            <person name="Weng X."/>
            <person name="Barry K."/>
            <person name="Bonette J."/>
            <person name="Campitelli B."/>
            <person name="Daum C."/>
            <person name="Gordon S."/>
            <person name="Gould B."/>
            <person name="Lipzen A."/>
            <person name="MacQueen A."/>
            <person name="Palacio-Mejia J."/>
            <person name="Plott C."/>
            <person name="Shakirov E."/>
            <person name="Shu S."/>
            <person name="Yoshinaga Y."/>
            <person name="Zane M."/>
            <person name="Rokhsar D."/>
            <person name="Grimwood J."/>
            <person name="Schmutz J."/>
            <person name="Juenger T."/>
        </authorList>
    </citation>
    <scope>NUCLEOTIDE SEQUENCE [LARGE SCALE GENOMIC DNA]</scope>
    <source>
        <strain evidence="3">cv. HAL2</strain>
    </source>
</reference>
<dbReference type="Gene3D" id="3.30.559.10">
    <property type="entry name" value="Chloramphenicol acetyltransferase-like domain"/>
    <property type="match status" value="2"/>
</dbReference>
<sequence>MSAAVVVTKSSPVLVVPSESETAAAPVIAADTVALSSFDLWMLPFPMKLLLAFDRPIHEPVETIKRALSRALAHYRPAAGRLDGRGGIACTGEGVAFVGASAGCALDEAVATLPQMDLTARCPGVLCHDADPLLLVQVTEFSCGGFAVGVTWNHVLADGAGIGQFLQAVGELTRGVSPPSVVPVRRWDDSVPGLPSSMVAAKKSMVDDNGPRYLVRHDIAVPLTLIGRIKAETGCTSFEAVAAVIWRCRTRAAMSPGETTAPLSFPCNARALVGVTAGYYGNCIVGQTVPATSGAVASSSLADLARLIRRAKEKVPDLLSGSSNGEAAAPDGGAEVQQLEWYNGLAVVSWLNLGFEAADFGGGGAARVMWHEERTLLPGCMVCPPCRGDAVNVSSLCVKPEHADAFLGELARLTTAT</sequence>